<dbReference type="EMBL" id="UFVQ01000003">
    <property type="protein sequence ID" value="STC95289.1"/>
    <property type="molecule type" value="Genomic_DNA"/>
</dbReference>
<evidence type="ECO:0000313" key="1">
    <source>
        <dbReference type="EMBL" id="STC95289.1"/>
    </source>
</evidence>
<accession>A0A376DTG9</accession>
<organism evidence="1 2">
    <name type="scientific">Chryseobacterium carnipullorum</name>
    <dbReference type="NCBI Taxonomy" id="1124835"/>
    <lineage>
        <taxon>Bacteria</taxon>
        <taxon>Pseudomonadati</taxon>
        <taxon>Bacteroidota</taxon>
        <taxon>Flavobacteriia</taxon>
        <taxon>Flavobacteriales</taxon>
        <taxon>Weeksellaceae</taxon>
        <taxon>Chryseobacterium group</taxon>
        <taxon>Chryseobacterium</taxon>
    </lineage>
</organism>
<proteinExistence type="predicted"/>
<evidence type="ECO:0000313" key="2">
    <source>
        <dbReference type="Proteomes" id="UP000255224"/>
    </source>
</evidence>
<protein>
    <submittedName>
        <fullName evidence="1">Uncharacterized protein</fullName>
    </submittedName>
</protein>
<sequence>MNFEHKITTTTTNNNNNNNDDCIKKKSNPINQSFKNFKLCGGTLICVIPIADKLVVVSDKRSINKSTGEIISDDIEKIIQINSNSVISITNVIYMDYGPKAPFPPYDVIAKNKRNITKKVK</sequence>
<dbReference type="Proteomes" id="UP000255224">
    <property type="component" value="Unassembled WGS sequence"/>
</dbReference>
<dbReference type="RefSeq" id="WP_128124809.1">
    <property type="nucleotide sequence ID" value="NZ_UFVQ01000003.1"/>
</dbReference>
<dbReference type="AlphaFoldDB" id="A0A376DTG9"/>
<name>A0A376DTG9_CHRCU</name>
<reference evidence="1 2" key="1">
    <citation type="submission" date="2018-06" db="EMBL/GenBank/DDBJ databases">
        <authorList>
            <consortium name="Pathogen Informatics"/>
            <person name="Doyle S."/>
        </authorList>
    </citation>
    <scope>NUCLEOTIDE SEQUENCE [LARGE SCALE GENOMIC DNA]</scope>
    <source>
        <strain evidence="1 2">NCTC13533</strain>
    </source>
</reference>
<gene>
    <name evidence="1" type="ORF">NCTC13533_01850</name>
</gene>